<dbReference type="EMBL" id="JAKUCV010004112">
    <property type="protein sequence ID" value="KAJ4836477.1"/>
    <property type="molecule type" value="Genomic_DNA"/>
</dbReference>
<dbReference type="InterPro" id="IPR011333">
    <property type="entry name" value="SKP1/BTB/POZ_sf"/>
</dbReference>
<dbReference type="SMART" id="SM00225">
    <property type="entry name" value="BTB"/>
    <property type="match status" value="1"/>
</dbReference>
<protein>
    <recommendedName>
        <fullName evidence="3">BTB domain-containing protein</fullName>
    </recommendedName>
</protein>
<keyword evidence="5" id="KW-1185">Reference proteome</keyword>
<comment type="function">
    <text evidence="1">May act as a substrate-specific adapter of an E3 ubiquitin-protein ligase complex (CUL3-RBX1-BTB) which mediates the ubiquitination and subsequent proteasomal degradation of target proteins.</text>
</comment>
<reference evidence="4" key="2">
    <citation type="journal article" date="2023" name="Plants (Basel)">
        <title>Annotation of the Turnera subulata (Passifloraceae) Draft Genome Reveals the S-Locus Evolved after the Divergence of Turneroideae from Passifloroideae in a Stepwise Manner.</title>
        <authorList>
            <person name="Henning P.M."/>
            <person name="Roalson E.H."/>
            <person name="Mir W."/>
            <person name="McCubbin A.G."/>
            <person name="Shore J.S."/>
        </authorList>
    </citation>
    <scope>NUCLEOTIDE SEQUENCE</scope>
    <source>
        <strain evidence="4">F60SS</strain>
    </source>
</reference>
<comment type="pathway">
    <text evidence="2">Protein modification; protein ubiquitination.</text>
</comment>
<dbReference type="Pfam" id="PF07707">
    <property type="entry name" value="BACK"/>
    <property type="match status" value="1"/>
</dbReference>
<evidence type="ECO:0000313" key="4">
    <source>
        <dbReference type="EMBL" id="KAJ4836477.1"/>
    </source>
</evidence>
<dbReference type="SUPFAM" id="SSF54695">
    <property type="entry name" value="POZ domain"/>
    <property type="match status" value="1"/>
</dbReference>
<dbReference type="CDD" id="cd18186">
    <property type="entry name" value="BTB_POZ_ZBTB_KLHL-like"/>
    <property type="match status" value="1"/>
</dbReference>
<evidence type="ECO:0000256" key="1">
    <source>
        <dbReference type="ARBA" id="ARBA00002668"/>
    </source>
</evidence>
<dbReference type="InterPro" id="IPR011705">
    <property type="entry name" value="BACK"/>
</dbReference>
<evidence type="ECO:0000313" key="5">
    <source>
        <dbReference type="Proteomes" id="UP001141552"/>
    </source>
</evidence>
<dbReference type="Pfam" id="PF00651">
    <property type="entry name" value="BTB"/>
    <property type="match status" value="1"/>
</dbReference>
<name>A0A9Q0JCT0_9ROSI</name>
<evidence type="ECO:0000256" key="2">
    <source>
        <dbReference type="ARBA" id="ARBA00004906"/>
    </source>
</evidence>
<dbReference type="Proteomes" id="UP001141552">
    <property type="component" value="Unassembled WGS sequence"/>
</dbReference>
<dbReference type="Gene3D" id="3.30.710.10">
    <property type="entry name" value="Potassium Channel Kv1.1, Chain A"/>
    <property type="match status" value="1"/>
</dbReference>
<accession>A0A9Q0JCT0</accession>
<proteinExistence type="predicted"/>
<comment type="caution">
    <text evidence="4">The sequence shown here is derived from an EMBL/GenBank/DDBJ whole genome shotgun (WGS) entry which is preliminary data.</text>
</comment>
<gene>
    <name evidence="4" type="ORF">Tsubulata_043927</name>
</gene>
<dbReference type="InterPro" id="IPR045890">
    <property type="entry name" value="POB1-like"/>
</dbReference>
<dbReference type="Gene3D" id="1.25.40.420">
    <property type="match status" value="1"/>
</dbReference>
<dbReference type="PANTHER" id="PTHR46336">
    <property type="entry name" value="OS02G0260700 PROTEIN"/>
    <property type="match status" value="1"/>
</dbReference>
<dbReference type="InterPro" id="IPR000210">
    <property type="entry name" value="BTB/POZ_dom"/>
</dbReference>
<dbReference type="PANTHER" id="PTHR46336:SF3">
    <property type="entry name" value="BTB_POZ DOMAIN-CONTAINING PROTEIN POB1"/>
    <property type="match status" value="1"/>
</dbReference>
<dbReference type="PROSITE" id="PS50097">
    <property type="entry name" value="BTB"/>
    <property type="match status" value="1"/>
</dbReference>
<dbReference type="AlphaFoldDB" id="A0A9Q0JCT0"/>
<sequence length="421" mass="48692">MSPEAFRAIKTLSRLLRKKISSSSGTLLAQGDEYYFAGDKVRAIHINAAILASKSPFFLDLFRKQKGHLVTLDMISECEAAAFMNLLRFMHGTIPPKNMMSTRDFTDLLIVSQKFRVSSCVRYCCESMRKSISWQSVPFYFCLPAIPALEGVQEVQQLINECQEYVVKNRKSTKFMALDDYRALSLPLKGIEALLSPDELEVWNEESVYNFVLIWACLHYPKLKERQQFLRSRLHTLVQLPNLSTETIKNILESGDFVNSVHSKRIEFRVRQQVIERIVKFDSPTEGCAVYLDLRKQQFAHLYSLDTDNTQVVLIRSFLIGKEQYRLSYYYRKGPDKLKFIVSKVTDGLKTVVIRFSPALKTRETQNHVLRTGSHSFSTAHPRVEILGIRWSEFMSDDEKNPYFIEGKLHLRIEFNITKVG</sequence>
<dbReference type="OrthoDB" id="191037at2759"/>
<feature type="domain" description="BTB" evidence="3">
    <location>
        <begin position="31"/>
        <end position="91"/>
    </location>
</feature>
<evidence type="ECO:0000259" key="3">
    <source>
        <dbReference type="PROSITE" id="PS50097"/>
    </source>
</evidence>
<reference evidence="4" key="1">
    <citation type="submission" date="2022-02" db="EMBL/GenBank/DDBJ databases">
        <authorList>
            <person name="Henning P.M."/>
            <person name="McCubbin A.G."/>
            <person name="Shore J.S."/>
        </authorList>
    </citation>
    <scope>NUCLEOTIDE SEQUENCE</scope>
    <source>
        <strain evidence="4">F60SS</strain>
        <tissue evidence="4">Leaves</tissue>
    </source>
</reference>
<organism evidence="4 5">
    <name type="scientific">Turnera subulata</name>
    <dbReference type="NCBI Taxonomy" id="218843"/>
    <lineage>
        <taxon>Eukaryota</taxon>
        <taxon>Viridiplantae</taxon>
        <taxon>Streptophyta</taxon>
        <taxon>Embryophyta</taxon>
        <taxon>Tracheophyta</taxon>
        <taxon>Spermatophyta</taxon>
        <taxon>Magnoliopsida</taxon>
        <taxon>eudicotyledons</taxon>
        <taxon>Gunneridae</taxon>
        <taxon>Pentapetalae</taxon>
        <taxon>rosids</taxon>
        <taxon>fabids</taxon>
        <taxon>Malpighiales</taxon>
        <taxon>Passifloraceae</taxon>
        <taxon>Turnera</taxon>
    </lineage>
</organism>